<dbReference type="SMART" id="SM00448">
    <property type="entry name" value="REC"/>
    <property type="match status" value="2"/>
</dbReference>
<dbReference type="PANTHER" id="PTHR44591">
    <property type="entry name" value="STRESS RESPONSE REGULATOR PROTEIN 1"/>
    <property type="match status" value="1"/>
</dbReference>
<comment type="caution">
    <text evidence="4">The sequence shown here is derived from an EMBL/GenBank/DDBJ whole genome shotgun (WGS) entry which is preliminary data.</text>
</comment>
<keyword evidence="1 2" id="KW-0597">Phosphoprotein</keyword>
<accession>A0ABV2A8F3</accession>
<evidence type="ECO:0000313" key="5">
    <source>
        <dbReference type="Proteomes" id="UP001465331"/>
    </source>
</evidence>
<evidence type="ECO:0000313" key="4">
    <source>
        <dbReference type="EMBL" id="MES0873501.1"/>
    </source>
</evidence>
<reference evidence="4 5" key="1">
    <citation type="submission" date="2024-06" db="EMBL/GenBank/DDBJ databases">
        <authorList>
            <person name="Li Z."/>
            <person name="Jiang Y."/>
        </authorList>
    </citation>
    <scope>NUCLEOTIDE SEQUENCE [LARGE SCALE GENOMIC DNA]</scope>
    <source>
        <strain evidence="4 5">HSW-8</strain>
    </source>
</reference>
<evidence type="ECO:0000259" key="3">
    <source>
        <dbReference type="PROSITE" id="PS50110"/>
    </source>
</evidence>
<proteinExistence type="predicted"/>
<dbReference type="RefSeq" id="WP_352888241.1">
    <property type="nucleotide sequence ID" value="NZ_JBEPIJ010000005.1"/>
</dbReference>
<dbReference type="PANTHER" id="PTHR44591:SF19">
    <property type="entry name" value="TWO-COMPONENT RESPONSE REGULATOR-RELATED"/>
    <property type="match status" value="1"/>
</dbReference>
<dbReference type="InterPro" id="IPR001789">
    <property type="entry name" value="Sig_transdc_resp-reg_receiver"/>
</dbReference>
<organism evidence="4 5">
    <name type="scientific">Sinimarinibacterium thermocellulolyticum</name>
    <dbReference type="NCBI Taxonomy" id="3170016"/>
    <lineage>
        <taxon>Bacteria</taxon>
        <taxon>Pseudomonadati</taxon>
        <taxon>Pseudomonadota</taxon>
        <taxon>Gammaproteobacteria</taxon>
        <taxon>Nevskiales</taxon>
        <taxon>Nevskiaceae</taxon>
        <taxon>Sinimarinibacterium</taxon>
    </lineage>
</organism>
<feature type="domain" description="Response regulatory" evidence="3">
    <location>
        <begin position="12"/>
        <end position="126"/>
    </location>
</feature>
<dbReference type="InterPro" id="IPR011006">
    <property type="entry name" value="CheY-like_superfamily"/>
</dbReference>
<name>A0ABV2A8F3_9GAMM</name>
<feature type="modified residue" description="4-aspartylphosphate" evidence="2">
    <location>
        <position position="60"/>
    </location>
</feature>
<dbReference type="InterPro" id="IPR050595">
    <property type="entry name" value="Bact_response_regulator"/>
</dbReference>
<keyword evidence="5" id="KW-1185">Reference proteome</keyword>
<evidence type="ECO:0000256" key="2">
    <source>
        <dbReference type="PROSITE-ProRule" id="PRU00169"/>
    </source>
</evidence>
<comment type="caution">
    <text evidence="2">Lacks conserved residue(s) required for the propagation of feature annotation.</text>
</comment>
<dbReference type="Proteomes" id="UP001465331">
    <property type="component" value="Unassembled WGS sequence"/>
</dbReference>
<dbReference type="Gene3D" id="3.40.50.2300">
    <property type="match status" value="2"/>
</dbReference>
<sequence>MNATNVPTSRPHLLFVDDESRILLSLRAIFRADYDVTTAEGGAKAIEVLKKERFDVIVSDQRMPDVTGVEVLRVARELQPHAIRMLLTGYSDLNAIIASINEGEIFRFIPKPWINSELRETIAAAVRAASVEYVALPEPPPGPQQNAAYNEVGVLVLDEDPQTTVALRAALGSEREVYTADSIESALTLLGQHRIGVMFTELAVVGQSVAPLLGALRQHHPALVVVAVTSQADAGHSISLINQGQVFRLLQKPVATTLLRGTVNIASRRHEMLRQHPEQAQRIAADTTPMLQVADRTGLLRRIRGLLRWV</sequence>
<feature type="domain" description="Response regulatory" evidence="3">
    <location>
        <begin position="153"/>
        <end position="267"/>
    </location>
</feature>
<dbReference type="CDD" id="cd17569">
    <property type="entry name" value="REC_HupR-like"/>
    <property type="match status" value="1"/>
</dbReference>
<evidence type="ECO:0000256" key="1">
    <source>
        <dbReference type="ARBA" id="ARBA00022553"/>
    </source>
</evidence>
<dbReference type="Pfam" id="PF00072">
    <property type="entry name" value="Response_reg"/>
    <property type="match status" value="2"/>
</dbReference>
<dbReference type="EMBL" id="JBEPIJ010000005">
    <property type="protein sequence ID" value="MES0873501.1"/>
    <property type="molecule type" value="Genomic_DNA"/>
</dbReference>
<dbReference type="SUPFAM" id="SSF52172">
    <property type="entry name" value="CheY-like"/>
    <property type="match status" value="2"/>
</dbReference>
<gene>
    <name evidence="4" type="ORF">ABSH63_05715</name>
</gene>
<dbReference type="PROSITE" id="PS50110">
    <property type="entry name" value="RESPONSE_REGULATORY"/>
    <property type="match status" value="2"/>
</dbReference>
<protein>
    <submittedName>
        <fullName evidence="4">Response regulator</fullName>
    </submittedName>
</protein>